<protein>
    <submittedName>
        <fullName evidence="1">Uncharacterized protein</fullName>
    </submittedName>
</protein>
<sequence>MGSLFRLEGVVGFIQLSTINGCFQTIDSALATTTYVLRSTIHSTLRLSPGAMVFRRDMLLSIPLLVDFALLRQRRQVLIDENLRRQNLRRHAHDYTINQEVLLLEPPSASKLAPRAVGPPFESHRSTPTALSPSNALLVASTSASTSVASDPTIAARVFSQRVSLVFSIERESAVSCGNTAI</sequence>
<dbReference type="AlphaFoldDB" id="A0A7S1D3Z1"/>
<organism evidence="1">
    <name type="scientific">Cyclophora tenuis</name>
    <name type="common">Marine diatom</name>
    <dbReference type="NCBI Taxonomy" id="216820"/>
    <lineage>
        <taxon>Eukaryota</taxon>
        <taxon>Sar</taxon>
        <taxon>Stramenopiles</taxon>
        <taxon>Ochrophyta</taxon>
        <taxon>Bacillariophyta</taxon>
        <taxon>Fragilariophyceae</taxon>
        <taxon>Fragilariophycidae</taxon>
        <taxon>Cyclophorales</taxon>
        <taxon>Cyclophoraceae</taxon>
        <taxon>Cyclophora</taxon>
    </lineage>
</organism>
<name>A0A7S1D3Z1_CYCTE</name>
<evidence type="ECO:0000313" key="1">
    <source>
        <dbReference type="EMBL" id="CAD8937486.1"/>
    </source>
</evidence>
<accession>A0A7S1D3Z1</accession>
<proteinExistence type="predicted"/>
<reference evidence="1" key="1">
    <citation type="submission" date="2021-01" db="EMBL/GenBank/DDBJ databases">
        <authorList>
            <person name="Corre E."/>
            <person name="Pelletier E."/>
            <person name="Niang G."/>
            <person name="Scheremetjew M."/>
            <person name="Finn R."/>
            <person name="Kale V."/>
            <person name="Holt S."/>
            <person name="Cochrane G."/>
            <person name="Meng A."/>
            <person name="Brown T."/>
            <person name="Cohen L."/>
        </authorList>
    </citation>
    <scope>NUCLEOTIDE SEQUENCE</scope>
    <source>
        <strain evidence="1">ECT3854</strain>
    </source>
</reference>
<dbReference type="EMBL" id="HBFW01013445">
    <property type="protein sequence ID" value="CAD8937486.1"/>
    <property type="molecule type" value="Transcribed_RNA"/>
</dbReference>
<gene>
    <name evidence="1" type="ORF">CTEN0397_LOCUS8545</name>
</gene>